<evidence type="ECO:0000256" key="3">
    <source>
        <dbReference type="ARBA" id="ARBA00038050"/>
    </source>
</evidence>
<evidence type="ECO:0000256" key="5">
    <source>
        <dbReference type="SAM" id="MobiDB-lite"/>
    </source>
</evidence>
<dbReference type="Proteomes" id="UP000279236">
    <property type="component" value="Unassembled WGS sequence"/>
</dbReference>
<dbReference type="Pfam" id="PF01981">
    <property type="entry name" value="PTH2"/>
    <property type="match status" value="1"/>
</dbReference>
<dbReference type="PANTHER" id="PTHR12649">
    <property type="entry name" value="PEPTIDYL-TRNA HYDROLASE 2"/>
    <property type="match status" value="1"/>
</dbReference>
<keyword evidence="7" id="KW-1185">Reference proteome</keyword>
<sequence>MSSMRDVLAPIPLALTVIAFVVGYQARGAFNPVVVNGAPNGTRSFSSSSKASKSKRRGPVSPPGTDYESDSSSGSAAGGTDGESDADDEAKATAADLSALKPGSDEIKLVLVVNDSLKMTKGKIGAQCGHATLACYETLARSNPRLISRWKMYGQPKIALRCASTEEMEALATQARSLNLCARTIQDAGRTQVAPGSKTVLGVGPGPARLINQVTGKLKLL</sequence>
<dbReference type="AlphaFoldDB" id="A0A427Y542"/>
<feature type="compositionally biased region" description="Low complexity" evidence="5">
    <location>
        <begin position="64"/>
        <end position="75"/>
    </location>
</feature>
<dbReference type="GO" id="GO:0004045">
    <property type="term" value="F:peptidyl-tRNA hydrolase activity"/>
    <property type="evidence" value="ECO:0007669"/>
    <property type="project" value="UniProtKB-EC"/>
</dbReference>
<dbReference type="GO" id="GO:0005829">
    <property type="term" value="C:cytosol"/>
    <property type="evidence" value="ECO:0007669"/>
    <property type="project" value="TreeGrafter"/>
</dbReference>
<evidence type="ECO:0000313" key="6">
    <source>
        <dbReference type="EMBL" id="RSH86201.1"/>
    </source>
</evidence>
<dbReference type="SUPFAM" id="SSF102462">
    <property type="entry name" value="Peptidyl-tRNA hydrolase II"/>
    <property type="match status" value="1"/>
</dbReference>
<evidence type="ECO:0000256" key="4">
    <source>
        <dbReference type="ARBA" id="ARBA00048707"/>
    </source>
</evidence>
<dbReference type="EMBL" id="RSCE01000002">
    <property type="protein sequence ID" value="RSH86201.1"/>
    <property type="molecule type" value="Genomic_DNA"/>
</dbReference>
<dbReference type="STRING" id="105984.A0A427Y542"/>
<evidence type="ECO:0000256" key="1">
    <source>
        <dbReference type="ARBA" id="ARBA00013260"/>
    </source>
</evidence>
<keyword evidence="2" id="KW-0378">Hydrolase</keyword>
<name>A0A427Y542_9TREE</name>
<reference evidence="6 7" key="1">
    <citation type="submission" date="2018-11" db="EMBL/GenBank/DDBJ databases">
        <title>Genome sequence of Apiotrichum porosum DSM 27194.</title>
        <authorList>
            <person name="Aliyu H."/>
            <person name="Gorte O."/>
            <person name="Ochsenreither K."/>
        </authorList>
    </citation>
    <scope>NUCLEOTIDE SEQUENCE [LARGE SCALE GENOMIC DNA]</scope>
    <source>
        <strain evidence="6 7">DSM 27194</strain>
    </source>
</reference>
<evidence type="ECO:0000313" key="7">
    <source>
        <dbReference type="Proteomes" id="UP000279236"/>
    </source>
</evidence>
<comment type="catalytic activity">
    <reaction evidence="4">
        <text>an N-acyl-L-alpha-aminoacyl-tRNA + H2O = an N-acyl-L-amino acid + a tRNA + H(+)</text>
        <dbReference type="Rhea" id="RHEA:54448"/>
        <dbReference type="Rhea" id="RHEA-COMP:10123"/>
        <dbReference type="Rhea" id="RHEA-COMP:13883"/>
        <dbReference type="ChEBI" id="CHEBI:15377"/>
        <dbReference type="ChEBI" id="CHEBI:15378"/>
        <dbReference type="ChEBI" id="CHEBI:59874"/>
        <dbReference type="ChEBI" id="CHEBI:78442"/>
        <dbReference type="ChEBI" id="CHEBI:138191"/>
        <dbReference type="EC" id="3.1.1.29"/>
    </reaction>
</comment>
<dbReference type="GeneID" id="39588975"/>
<gene>
    <name evidence="6" type="ORF">EHS24_004432</name>
</gene>
<dbReference type="InterPro" id="IPR002833">
    <property type="entry name" value="PTH2"/>
</dbReference>
<dbReference type="EC" id="3.1.1.29" evidence="1"/>
<dbReference type="FunFam" id="3.40.1490.10:FF:000003">
    <property type="entry name" value="Peptidyl-tRNA hydrolase"/>
    <property type="match status" value="1"/>
</dbReference>
<comment type="caution">
    <text evidence="6">The sequence shown here is derived from an EMBL/GenBank/DDBJ whole genome shotgun (WGS) entry which is preliminary data.</text>
</comment>
<dbReference type="PANTHER" id="PTHR12649:SF11">
    <property type="entry name" value="PEPTIDYL-TRNA HYDROLASE 2, MITOCHONDRIAL"/>
    <property type="match status" value="1"/>
</dbReference>
<feature type="region of interest" description="Disordered" evidence="5">
    <location>
        <begin position="33"/>
        <end position="97"/>
    </location>
</feature>
<comment type="similarity">
    <text evidence="3">Belongs to the PTH2 family.</text>
</comment>
<proteinExistence type="inferred from homology"/>
<evidence type="ECO:0000256" key="2">
    <source>
        <dbReference type="ARBA" id="ARBA00022801"/>
    </source>
</evidence>
<protein>
    <recommendedName>
        <fullName evidence="1">peptidyl-tRNA hydrolase</fullName>
        <ecNumber evidence="1">3.1.1.29</ecNumber>
    </recommendedName>
</protein>
<dbReference type="InterPro" id="IPR023476">
    <property type="entry name" value="Pep_tRNA_hydro_II_dom_sf"/>
</dbReference>
<dbReference type="Gene3D" id="3.40.1490.10">
    <property type="entry name" value="Bit1"/>
    <property type="match status" value="1"/>
</dbReference>
<accession>A0A427Y542</accession>
<dbReference type="RefSeq" id="XP_028478986.1">
    <property type="nucleotide sequence ID" value="XM_028620014.1"/>
</dbReference>
<organism evidence="6 7">
    <name type="scientific">Apiotrichum porosum</name>
    <dbReference type="NCBI Taxonomy" id="105984"/>
    <lineage>
        <taxon>Eukaryota</taxon>
        <taxon>Fungi</taxon>
        <taxon>Dikarya</taxon>
        <taxon>Basidiomycota</taxon>
        <taxon>Agaricomycotina</taxon>
        <taxon>Tremellomycetes</taxon>
        <taxon>Trichosporonales</taxon>
        <taxon>Trichosporonaceae</taxon>
        <taxon>Apiotrichum</taxon>
    </lineage>
</organism>
<dbReference type="OrthoDB" id="1733656at2759"/>
<dbReference type="CDD" id="cd02430">
    <property type="entry name" value="PTH2"/>
    <property type="match status" value="1"/>
</dbReference>
<dbReference type="NCBIfam" id="TIGR00283">
    <property type="entry name" value="arch_pth2"/>
    <property type="match status" value="1"/>
</dbReference>